<sequence length="107" mass="12167">MSGKNEIIIYLQIIVLVVFFSTPIINLVLSILSIFLTRFRNSGIPYILLAAQMLSFIPVVMSIVMPEPGSAIPFYSALAYPLLLFFFLPIVLFNAIVTFFYWRGQKL</sequence>
<keyword evidence="1" id="KW-1133">Transmembrane helix</keyword>
<keyword evidence="1" id="KW-0812">Transmembrane</keyword>
<protein>
    <submittedName>
        <fullName evidence="2">Uncharacterized protein</fullName>
    </submittedName>
</protein>
<feature type="transmembrane region" description="Helical" evidence="1">
    <location>
        <begin position="77"/>
        <end position="102"/>
    </location>
</feature>
<gene>
    <name evidence="2" type="ORF">A3J47_00730</name>
</gene>
<feature type="transmembrane region" description="Helical" evidence="1">
    <location>
        <begin position="7"/>
        <end position="32"/>
    </location>
</feature>
<evidence type="ECO:0000256" key="1">
    <source>
        <dbReference type="SAM" id="Phobius"/>
    </source>
</evidence>
<reference evidence="2 3" key="1">
    <citation type="journal article" date="2016" name="Nat. Commun.">
        <title>Thousands of microbial genomes shed light on interconnected biogeochemical processes in an aquifer system.</title>
        <authorList>
            <person name="Anantharaman K."/>
            <person name="Brown C.T."/>
            <person name="Hug L.A."/>
            <person name="Sharon I."/>
            <person name="Castelle C.J."/>
            <person name="Probst A.J."/>
            <person name="Thomas B.C."/>
            <person name="Singh A."/>
            <person name="Wilkins M.J."/>
            <person name="Karaoz U."/>
            <person name="Brodie E.L."/>
            <person name="Williams K.H."/>
            <person name="Hubbard S.S."/>
            <person name="Banfield J.F."/>
        </authorList>
    </citation>
    <scope>NUCLEOTIDE SEQUENCE [LARGE SCALE GENOMIC DNA]</scope>
</reference>
<name>A0A1F8FN73_9BACT</name>
<feature type="transmembrane region" description="Helical" evidence="1">
    <location>
        <begin position="44"/>
        <end position="65"/>
    </location>
</feature>
<proteinExistence type="predicted"/>
<organism evidence="2 3">
    <name type="scientific">Candidatus Yanofskybacteria bacterium RIFCSPHIGHO2_02_FULL_43_22</name>
    <dbReference type="NCBI Taxonomy" id="1802681"/>
    <lineage>
        <taxon>Bacteria</taxon>
        <taxon>Candidatus Yanofskyibacteriota</taxon>
    </lineage>
</organism>
<evidence type="ECO:0000313" key="3">
    <source>
        <dbReference type="Proteomes" id="UP000176581"/>
    </source>
</evidence>
<comment type="caution">
    <text evidence="2">The sequence shown here is derived from an EMBL/GenBank/DDBJ whole genome shotgun (WGS) entry which is preliminary data.</text>
</comment>
<dbReference type="EMBL" id="MGJV01000032">
    <property type="protein sequence ID" value="OGN13896.1"/>
    <property type="molecule type" value="Genomic_DNA"/>
</dbReference>
<keyword evidence="1" id="KW-0472">Membrane</keyword>
<accession>A0A1F8FN73</accession>
<dbReference type="Proteomes" id="UP000176581">
    <property type="component" value="Unassembled WGS sequence"/>
</dbReference>
<dbReference type="AlphaFoldDB" id="A0A1F8FN73"/>
<evidence type="ECO:0000313" key="2">
    <source>
        <dbReference type="EMBL" id="OGN13896.1"/>
    </source>
</evidence>